<reference evidence="2" key="2">
    <citation type="submission" date="2020-09" db="EMBL/GenBank/DDBJ databases">
        <authorList>
            <person name="Sun Q."/>
            <person name="Zhou Y."/>
        </authorList>
    </citation>
    <scope>NUCLEOTIDE SEQUENCE</scope>
    <source>
        <strain evidence="2">CGMCC 1.7081</strain>
    </source>
</reference>
<proteinExistence type="predicted"/>
<evidence type="ECO:0000313" key="2">
    <source>
        <dbReference type="EMBL" id="GHH01378.1"/>
    </source>
</evidence>
<evidence type="ECO:0000256" key="1">
    <source>
        <dbReference type="SAM" id="MobiDB-lite"/>
    </source>
</evidence>
<gene>
    <name evidence="2" type="ORF">GCM10010961_38530</name>
</gene>
<dbReference type="Proteomes" id="UP000611500">
    <property type="component" value="Unassembled WGS sequence"/>
</dbReference>
<organism evidence="2 3">
    <name type="scientific">Pseudodonghicola xiamenensis</name>
    <dbReference type="NCBI Taxonomy" id="337702"/>
    <lineage>
        <taxon>Bacteria</taxon>
        <taxon>Pseudomonadati</taxon>
        <taxon>Pseudomonadota</taxon>
        <taxon>Alphaproteobacteria</taxon>
        <taxon>Rhodobacterales</taxon>
        <taxon>Paracoccaceae</taxon>
        <taxon>Pseudodonghicola</taxon>
    </lineage>
</organism>
<dbReference type="EMBL" id="BNAP01000029">
    <property type="protein sequence ID" value="GHH01378.1"/>
    <property type="molecule type" value="Genomic_DNA"/>
</dbReference>
<reference evidence="2" key="1">
    <citation type="journal article" date="2014" name="Int. J. Syst. Evol. Microbiol.">
        <title>Complete genome sequence of Corynebacterium casei LMG S-19264T (=DSM 44701T), isolated from a smear-ripened cheese.</title>
        <authorList>
            <consortium name="US DOE Joint Genome Institute (JGI-PGF)"/>
            <person name="Walter F."/>
            <person name="Albersmeier A."/>
            <person name="Kalinowski J."/>
            <person name="Ruckert C."/>
        </authorList>
    </citation>
    <scope>NUCLEOTIDE SEQUENCE</scope>
    <source>
        <strain evidence="2">CGMCC 1.7081</strain>
    </source>
</reference>
<comment type="caution">
    <text evidence="2">The sequence shown here is derived from an EMBL/GenBank/DDBJ whole genome shotgun (WGS) entry which is preliminary data.</text>
</comment>
<evidence type="ECO:0000313" key="3">
    <source>
        <dbReference type="Proteomes" id="UP000611500"/>
    </source>
</evidence>
<protein>
    <submittedName>
        <fullName evidence="2">Uncharacterized protein</fullName>
    </submittedName>
</protein>
<dbReference type="AlphaFoldDB" id="A0A8J3H8T1"/>
<accession>A0A8J3H8T1</accession>
<name>A0A8J3H8T1_9RHOB</name>
<keyword evidence="3" id="KW-1185">Reference proteome</keyword>
<feature type="region of interest" description="Disordered" evidence="1">
    <location>
        <begin position="62"/>
        <end position="89"/>
    </location>
</feature>
<sequence>MRRLRAAEIDKGIGLQDFDVPRHQRRALRTSPKLPGAPVDHLAKARAIMRASPAASIQLMNSTAGSARPGMRGTSILAGSASGHHPTPY</sequence>